<dbReference type="PhylomeDB" id="T1IH48"/>
<reference evidence="3" key="1">
    <citation type="submission" date="2011-05" db="EMBL/GenBank/DDBJ databases">
        <authorList>
            <person name="Richards S.R."/>
            <person name="Qu J."/>
            <person name="Jiang H."/>
            <person name="Jhangiani S.N."/>
            <person name="Agravi P."/>
            <person name="Goodspeed R."/>
            <person name="Gross S."/>
            <person name="Mandapat C."/>
            <person name="Jackson L."/>
            <person name="Mathew T."/>
            <person name="Pu L."/>
            <person name="Thornton R."/>
            <person name="Saada N."/>
            <person name="Wilczek-Boney K.B."/>
            <person name="Lee S."/>
            <person name="Kovar C."/>
            <person name="Wu Y."/>
            <person name="Scherer S.E."/>
            <person name="Worley K.C."/>
            <person name="Muzny D.M."/>
            <person name="Gibbs R."/>
        </authorList>
    </citation>
    <scope>NUCLEOTIDE SEQUENCE</scope>
    <source>
        <strain evidence="3">Brora</strain>
    </source>
</reference>
<dbReference type="HOGENOM" id="CLU_2415076_0_0_1"/>
<evidence type="ECO:0000313" key="3">
    <source>
        <dbReference type="Proteomes" id="UP000014500"/>
    </source>
</evidence>
<dbReference type="InterPro" id="IPR004875">
    <property type="entry name" value="DDE_SF_endonuclease_dom"/>
</dbReference>
<dbReference type="EMBL" id="JH429696">
    <property type="status" value="NOT_ANNOTATED_CDS"/>
    <property type="molecule type" value="Genomic_DNA"/>
</dbReference>
<evidence type="ECO:0000259" key="1">
    <source>
        <dbReference type="Pfam" id="PF03184"/>
    </source>
</evidence>
<proteinExistence type="predicted"/>
<feature type="domain" description="DDE-1" evidence="1">
    <location>
        <begin position="24"/>
        <end position="89"/>
    </location>
</feature>
<name>T1IH48_STRMM</name>
<keyword evidence="3" id="KW-1185">Reference proteome</keyword>
<dbReference type="GO" id="GO:0003676">
    <property type="term" value="F:nucleic acid binding"/>
    <property type="evidence" value="ECO:0007669"/>
    <property type="project" value="InterPro"/>
</dbReference>
<sequence length="96" mass="10850">MPGEKTVEHCGAKIVPVLTTGHEKARVTVCLAAMADGKKLKPMIVFKGKRMPKELVGVKDVIIVMSKNGWMLPEMTTEWLRKVWSKDLFCNRRLLV</sequence>
<accession>T1IH48</accession>
<reference evidence="2" key="2">
    <citation type="submission" date="2015-02" db="UniProtKB">
        <authorList>
            <consortium name="EnsemblMetazoa"/>
        </authorList>
    </citation>
    <scope>IDENTIFICATION</scope>
</reference>
<dbReference type="STRING" id="126957.T1IH48"/>
<evidence type="ECO:0000313" key="2">
    <source>
        <dbReference type="EnsemblMetazoa" id="SMAR000154-PA"/>
    </source>
</evidence>
<dbReference type="Proteomes" id="UP000014500">
    <property type="component" value="Unassembled WGS sequence"/>
</dbReference>
<dbReference type="Pfam" id="PF03184">
    <property type="entry name" value="DDE_1"/>
    <property type="match status" value="1"/>
</dbReference>
<dbReference type="AlphaFoldDB" id="T1IH48"/>
<organism evidence="2 3">
    <name type="scientific">Strigamia maritima</name>
    <name type="common">European centipede</name>
    <name type="synonym">Geophilus maritimus</name>
    <dbReference type="NCBI Taxonomy" id="126957"/>
    <lineage>
        <taxon>Eukaryota</taxon>
        <taxon>Metazoa</taxon>
        <taxon>Ecdysozoa</taxon>
        <taxon>Arthropoda</taxon>
        <taxon>Myriapoda</taxon>
        <taxon>Chilopoda</taxon>
        <taxon>Pleurostigmophora</taxon>
        <taxon>Geophilomorpha</taxon>
        <taxon>Linotaeniidae</taxon>
        <taxon>Strigamia</taxon>
    </lineage>
</organism>
<dbReference type="OMA" id="PEMTTEW"/>
<protein>
    <recommendedName>
        <fullName evidence="1">DDE-1 domain-containing protein</fullName>
    </recommendedName>
</protein>
<dbReference type="EnsemblMetazoa" id="SMAR000154-RA">
    <property type="protein sequence ID" value="SMAR000154-PA"/>
    <property type="gene ID" value="SMAR000154"/>
</dbReference>